<evidence type="ECO:0000313" key="2">
    <source>
        <dbReference type="Proteomes" id="UP000016856"/>
    </source>
</evidence>
<reference evidence="1 2" key="1">
    <citation type="journal article" date="2013" name="Genome Announc.">
        <title>Draft Genome Sequence of an Anaerobic and Extremophilic Bacterium, Caldanaerobacter yonseiensis, Isolated from a Geothermal Hot Stream.</title>
        <authorList>
            <person name="Lee S.J."/>
            <person name="Lee Y.J."/>
            <person name="Park G.S."/>
            <person name="Kim B.C."/>
            <person name="Lee S.J."/>
            <person name="Shin J.H."/>
            <person name="Lee D.W."/>
        </authorList>
    </citation>
    <scope>NUCLEOTIDE SEQUENCE [LARGE SCALE GENOMIC DNA]</scope>
    <source>
        <strain evidence="1 2">KB-1</strain>
    </source>
</reference>
<organism evidence="1 2">
    <name type="scientific">Caldanaerobacter subterraneus subsp. yonseiensis KB-1</name>
    <dbReference type="NCBI Taxonomy" id="1388761"/>
    <lineage>
        <taxon>Bacteria</taxon>
        <taxon>Bacillati</taxon>
        <taxon>Bacillota</taxon>
        <taxon>Clostridia</taxon>
        <taxon>Thermoanaerobacterales</taxon>
        <taxon>Thermoanaerobacteraceae</taxon>
        <taxon>Caldanaerobacter</taxon>
    </lineage>
</organism>
<name>U5CH56_CALSX</name>
<dbReference type="Proteomes" id="UP000016856">
    <property type="component" value="Unassembled WGS sequence"/>
</dbReference>
<gene>
    <name evidence="1" type="ORF">O163_06535</name>
</gene>
<dbReference type="EMBL" id="AXDC01000013">
    <property type="protein sequence ID" value="ERM92265.1"/>
    <property type="molecule type" value="Genomic_DNA"/>
</dbReference>
<sequence>MFFINCQNFFFFDFFKKLTYDETRGRILSDYVEFKERKRG</sequence>
<proteinExistence type="predicted"/>
<accession>U5CH56</accession>
<protein>
    <submittedName>
        <fullName evidence="1">Uncharacterized protein</fullName>
    </submittedName>
</protein>
<evidence type="ECO:0000313" key="1">
    <source>
        <dbReference type="EMBL" id="ERM92265.1"/>
    </source>
</evidence>
<dbReference type="AlphaFoldDB" id="U5CH56"/>
<comment type="caution">
    <text evidence="1">The sequence shown here is derived from an EMBL/GenBank/DDBJ whole genome shotgun (WGS) entry which is preliminary data.</text>
</comment>